<accession>A0ABT7A6B6</accession>
<dbReference type="EMBL" id="JANCPR020000047">
    <property type="protein sequence ID" value="MDJ1136859.1"/>
    <property type="molecule type" value="Genomic_DNA"/>
</dbReference>
<keyword evidence="1" id="KW-0472">Membrane</keyword>
<keyword evidence="3" id="KW-1185">Reference proteome</keyword>
<feature type="transmembrane region" description="Helical" evidence="1">
    <location>
        <begin position="20"/>
        <end position="39"/>
    </location>
</feature>
<keyword evidence="1" id="KW-1133">Transmembrane helix</keyword>
<dbReference type="Proteomes" id="UP001214441">
    <property type="component" value="Unassembled WGS sequence"/>
</dbReference>
<keyword evidence="1" id="KW-0812">Transmembrane</keyword>
<reference evidence="2 3" key="1">
    <citation type="submission" date="2023-05" db="EMBL/GenBank/DDBJ databases">
        <title>Streptantibioticus silvisoli sp. nov., acidotolerant actinomycetes 1 from pine litter.</title>
        <authorList>
            <person name="Swiecimska M."/>
            <person name="Golinska P."/>
            <person name="Sangal V."/>
            <person name="Wachnowicz B."/>
            <person name="Goodfellow M."/>
        </authorList>
    </citation>
    <scope>NUCLEOTIDE SEQUENCE [LARGE SCALE GENOMIC DNA]</scope>
    <source>
        <strain evidence="2 3">DSM 42109</strain>
    </source>
</reference>
<protein>
    <submittedName>
        <fullName evidence="2">Uncharacterized protein</fullName>
    </submittedName>
</protein>
<organism evidence="2 3">
    <name type="scientific">Streptomyces iconiensis</name>
    <dbReference type="NCBI Taxonomy" id="1384038"/>
    <lineage>
        <taxon>Bacteria</taxon>
        <taxon>Bacillati</taxon>
        <taxon>Actinomycetota</taxon>
        <taxon>Actinomycetes</taxon>
        <taxon>Kitasatosporales</taxon>
        <taxon>Streptomycetaceae</taxon>
        <taxon>Streptomyces</taxon>
    </lineage>
</organism>
<evidence type="ECO:0000313" key="2">
    <source>
        <dbReference type="EMBL" id="MDJ1136859.1"/>
    </source>
</evidence>
<evidence type="ECO:0000313" key="3">
    <source>
        <dbReference type="Proteomes" id="UP001214441"/>
    </source>
</evidence>
<comment type="caution">
    <text evidence="2">The sequence shown here is derived from an EMBL/GenBank/DDBJ whole genome shotgun (WGS) entry which is preliminary data.</text>
</comment>
<dbReference type="RefSeq" id="WP_274047104.1">
    <property type="nucleotide sequence ID" value="NZ_JANCPR020000047.1"/>
</dbReference>
<sequence>MSSIPPTVVTQAPPPRQPKVIVTALAAGYVAGYTAAFGVGEPRTAVAQGVVGAVAWLLWARR</sequence>
<evidence type="ECO:0000256" key="1">
    <source>
        <dbReference type="SAM" id="Phobius"/>
    </source>
</evidence>
<gene>
    <name evidence="2" type="ORF">NMN56_033935</name>
</gene>
<proteinExistence type="predicted"/>
<name>A0ABT7A6B6_9ACTN</name>